<evidence type="ECO:0000313" key="5">
    <source>
        <dbReference type="EMBL" id="MFC4640154.1"/>
    </source>
</evidence>
<dbReference type="Pfam" id="PF00370">
    <property type="entry name" value="FGGY_N"/>
    <property type="match status" value="1"/>
</dbReference>
<keyword evidence="2" id="KW-0808">Transferase</keyword>
<dbReference type="InterPro" id="IPR050406">
    <property type="entry name" value="FGGY_Carb_Kinase"/>
</dbReference>
<name>A0ABV9ICU4_9DEIO</name>
<evidence type="ECO:0000256" key="3">
    <source>
        <dbReference type="ARBA" id="ARBA00022777"/>
    </source>
</evidence>
<keyword evidence="3 5" id="KW-0418">Kinase</keyword>
<evidence type="ECO:0000313" key="6">
    <source>
        <dbReference type="Proteomes" id="UP001595952"/>
    </source>
</evidence>
<evidence type="ECO:0000256" key="1">
    <source>
        <dbReference type="ARBA" id="ARBA00009156"/>
    </source>
</evidence>
<dbReference type="InterPro" id="IPR018484">
    <property type="entry name" value="FGGY_N"/>
</dbReference>
<dbReference type="SUPFAM" id="SSF53067">
    <property type="entry name" value="Actin-like ATPase domain"/>
    <property type="match status" value="1"/>
</dbReference>
<dbReference type="EMBL" id="JBHSEI010000015">
    <property type="protein sequence ID" value="MFC4640154.1"/>
    <property type="molecule type" value="Genomic_DNA"/>
</dbReference>
<comment type="caution">
    <text evidence="5">The sequence shown here is derived from an EMBL/GenBank/DDBJ whole genome shotgun (WGS) entry which is preliminary data.</text>
</comment>
<dbReference type="InterPro" id="IPR043129">
    <property type="entry name" value="ATPase_NBD"/>
</dbReference>
<dbReference type="PANTHER" id="PTHR43095">
    <property type="entry name" value="SUGAR KINASE"/>
    <property type="match status" value="1"/>
</dbReference>
<dbReference type="GO" id="GO:0016301">
    <property type="term" value="F:kinase activity"/>
    <property type="evidence" value="ECO:0007669"/>
    <property type="project" value="UniProtKB-KW"/>
</dbReference>
<feature type="domain" description="Carbohydrate kinase FGGY N-terminal" evidence="4">
    <location>
        <begin position="1"/>
        <end position="163"/>
    </location>
</feature>
<evidence type="ECO:0000256" key="2">
    <source>
        <dbReference type="ARBA" id="ARBA00022679"/>
    </source>
</evidence>
<sequence>MDIGKGSSKGVLSTAGGQILGRHTVPHGISVPHPGWVEQDADEVWWHDFCEIARALLSGPYRPQDVAGVAVSTSGPCLLLDRSGRPLRPGILCGVDTRGTPEIPGMEAACGAQALYTHSGMALTSQAVSLKVRWLQRHGPDLWAQTAMLTTASSHVTFRLTGRDEFSAGSVAQAAPIRPVLVC</sequence>
<dbReference type="Gene3D" id="3.30.420.40">
    <property type="match status" value="1"/>
</dbReference>
<comment type="similarity">
    <text evidence="1">Belongs to the FGGY kinase family.</text>
</comment>
<reference evidence="6" key="1">
    <citation type="journal article" date="2019" name="Int. J. Syst. Evol. Microbiol.">
        <title>The Global Catalogue of Microorganisms (GCM) 10K type strain sequencing project: providing services to taxonomists for standard genome sequencing and annotation.</title>
        <authorList>
            <consortium name="The Broad Institute Genomics Platform"/>
            <consortium name="The Broad Institute Genome Sequencing Center for Infectious Disease"/>
            <person name="Wu L."/>
            <person name="Ma J."/>
        </authorList>
    </citation>
    <scope>NUCLEOTIDE SEQUENCE [LARGE SCALE GENOMIC DNA]</scope>
    <source>
        <strain evidence="6">CCUG 55995</strain>
    </source>
</reference>
<gene>
    <name evidence="5" type="ORF">ACFO0D_17640</name>
</gene>
<evidence type="ECO:0000259" key="4">
    <source>
        <dbReference type="Pfam" id="PF00370"/>
    </source>
</evidence>
<protein>
    <submittedName>
        <fullName evidence="5">FGGY family carbohydrate kinase</fullName>
    </submittedName>
</protein>
<dbReference type="Proteomes" id="UP001595952">
    <property type="component" value="Unassembled WGS sequence"/>
</dbReference>
<organism evidence="5 6">
    <name type="scientific">Deinococcus hohokamensis</name>
    <dbReference type="NCBI Taxonomy" id="309883"/>
    <lineage>
        <taxon>Bacteria</taxon>
        <taxon>Thermotogati</taxon>
        <taxon>Deinococcota</taxon>
        <taxon>Deinococci</taxon>
        <taxon>Deinococcales</taxon>
        <taxon>Deinococcaceae</taxon>
        <taxon>Deinococcus</taxon>
    </lineage>
</organism>
<dbReference type="PANTHER" id="PTHR43095:SF5">
    <property type="entry name" value="XYLULOSE KINASE"/>
    <property type="match status" value="1"/>
</dbReference>
<proteinExistence type="inferred from homology"/>
<dbReference type="RefSeq" id="WP_380063139.1">
    <property type="nucleotide sequence ID" value="NZ_JBHSEI010000015.1"/>
</dbReference>
<keyword evidence="6" id="KW-1185">Reference proteome</keyword>
<accession>A0ABV9ICU4</accession>